<dbReference type="InterPro" id="IPR000465">
    <property type="entry name" value="XPA/RAD14"/>
</dbReference>
<feature type="compositionally biased region" description="Acidic residues" evidence="4">
    <location>
        <begin position="130"/>
        <end position="140"/>
    </location>
</feature>
<dbReference type="GO" id="GO:1901255">
    <property type="term" value="P:nucleotide-excision repair involved in interstrand cross-link repair"/>
    <property type="evidence" value="ECO:0007669"/>
    <property type="project" value="TreeGrafter"/>
</dbReference>
<evidence type="ECO:0000256" key="2">
    <source>
        <dbReference type="ARBA" id="ARBA00022833"/>
    </source>
</evidence>
<dbReference type="InterPro" id="IPR022656">
    <property type="entry name" value="XPA_C"/>
</dbReference>
<feature type="region of interest" description="Disordered" evidence="4">
    <location>
        <begin position="120"/>
        <end position="201"/>
    </location>
</feature>
<comment type="caution">
    <text evidence="6">The sequence shown here is derived from an EMBL/GenBank/DDBJ whole genome shotgun (WGS) entry which is preliminary data.</text>
</comment>
<feature type="compositionally biased region" description="Low complexity" evidence="4">
    <location>
        <begin position="152"/>
        <end position="167"/>
    </location>
</feature>
<dbReference type="Pfam" id="PF05181">
    <property type="entry name" value="XPA_C"/>
    <property type="match status" value="1"/>
</dbReference>
<name>A0A835XRH7_9CHLO</name>
<reference evidence="6" key="1">
    <citation type="journal article" date="2020" name="bioRxiv">
        <title>Comparative genomics of Chlamydomonas.</title>
        <authorList>
            <person name="Craig R.J."/>
            <person name="Hasan A.R."/>
            <person name="Ness R.W."/>
            <person name="Keightley P.D."/>
        </authorList>
    </citation>
    <scope>NUCLEOTIDE SEQUENCE</scope>
    <source>
        <strain evidence="6">CCAP 11/70</strain>
    </source>
</reference>
<evidence type="ECO:0000256" key="3">
    <source>
        <dbReference type="ARBA" id="ARBA00023242"/>
    </source>
</evidence>
<feature type="compositionally biased region" description="Gly residues" evidence="4">
    <location>
        <begin position="141"/>
        <end position="151"/>
    </location>
</feature>
<protein>
    <recommendedName>
        <fullName evidence="5">XPA C-terminal domain-containing protein</fullName>
    </recommendedName>
</protein>
<evidence type="ECO:0000313" key="6">
    <source>
        <dbReference type="EMBL" id="KAG2488414.1"/>
    </source>
</evidence>
<dbReference type="PANTHER" id="PTHR10142">
    <property type="entry name" value="DNA REPAIR PROTEIN COMPLEMENTING XP-A CELLS"/>
    <property type="match status" value="1"/>
</dbReference>
<evidence type="ECO:0000256" key="4">
    <source>
        <dbReference type="SAM" id="MobiDB-lite"/>
    </source>
</evidence>
<dbReference type="GO" id="GO:0006284">
    <property type="term" value="P:base-excision repair"/>
    <property type="evidence" value="ECO:0007669"/>
    <property type="project" value="TreeGrafter"/>
</dbReference>
<dbReference type="InterPro" id="IPR037129">
    <property type="entry name" value="XPA_sf"/>
</dbReference>
<gene>
    <name evidence="6" type="ORF">HYH03_013098</name>
</gene>
<dbReference type="PANTHER" id="PTHR10142:SF0">
    <property type="entry name" value="DNA REPAIR PROTEIN COMPLEMENTING XP-A CELLS"/>
    <property type="match status" value="1"/>
</dbReference>
<dbReference type="InterPro" id="IPR009061">
    <property type="entry name" value="DNA-bd_dom_put_sf"/>
</dbReference>
<proteinExistence type="predicted"/>
<evidence type="ECO:0000313" key="7">
    <source>
        <dbReference type="Proteomes" id="UP000612055"/>
    </source>
</evidence>
<evidence type="ECO:0000256" key="1">
    <source>
        <dbReference type="ARBA" id="ARBA00004123"/>
    </source>
</evidence>
<feature type="compositionally biased region" description="Acidic residues" evidence="4">
    <location>
        <begin position="192"/>
        <end position="201"/>
    </location>
</feature>
<sequence length="201" mass="21775">MDGGGFFCAGGTACEHCGSLSFSNEWYQAFGVLLCNQCKRDEALISKGHALTLYSLTAKDLNDLGCLTKTNPQHKSWTPMRLYLKRQVEDVARRKHGDLELAKQLRHDKAQAKAERWLAKRAREPGLGAEDPEEGEEGEQEGPGGDAGGGERVALSAAAARVRARLASEYEGQTSAQRPASEGRDTGPAAEPDVEAEVEEF</sequence>
<dbReference type="EMBL" id="JAEHOE010000084">
    <property type="protein sequence ID" value="KAG2488414.1"/>
    <property type="molecule type" value="Genomic_DNA"/>
</dbReference>
<dbReference type="Gene3D" id="3.90.530.10">
    <property type="entry name" value="XPA C-terminal domain"/>
    <property type="match status" value="1"/>
</dbReference>
<dbReference type="OrthoDB" id="5368863at2759"/>
<dbReference type="CDD" id="cd21075">
    <property type="entry name" value="DBD_XPA-like"/>
    <property type="match status" value="1"/>
</dbReference>
<comment type="subcellular location">
    <subcellularLocation>
        <location evidence="1">Nucleus</location>
    </subcellularLocation>
</comment>
<accession>A0A835XRH7</accession>
<dbReference type="GO" id="GO:0070914">
    <property type="term" value="P:UV-damage excision repair"/>
    <property type="evidence" value="ECO:0007669"/>
    <property type="project" value="TreeGrafter"/>
</dbReference>
<keyword evidence="2" id="KW-0862">Zinc</keyword>
<dbReference type="AlphaFoldDB" id="A0A835XRH7"/>
<dbReference type="Proteomes" id="UP000612055">
    <property type="component" value="Unassembled WGS sequence"/>
</dbReference>
<keyword evidence="3" id="KW-0539">Nucleus</keyword>
<dbReference type="GO" id="GO:0003684">
    <property type="term" value="F:damaged DNA binding"/>
    <property type="evidence" value="ECO:0007669"/>
    <property type="project" value="InterPro"/>
</dbReference>
<feature type="domain" description="XPA C-terminal" evidence="5">
    <location>
        <begin position="43"/>
        <end position="88"/>
    </location>
</feature>
<dbReference type="GO" id="GO:0000715">
    <property type="term" value="P:nucleotide-excision repair, DNA damage recognition"/>
    <property type="evidence" value="ECO:0007669"/>
    <property type="project" value="TreeGrafter"/>
</dbReference>
<organism evidence="6 7">
    <name type="scientific">Edaphochlamys debaryana</name>
    <dbReference type="NCBI Taxonomy" id="47281"/>
    <lineage>
        <taxon>Eukaryota</taxon>
        <taxon>Viridiplantae</taxon>
        <taxon>Chlorophyta</taxon>
        <taxon>core chlorophytes</taxon>
        <taxon>Chlorophyceae</taxon>
        <taxon>CS clade</taxon>
        <taxon>Chlamydomonadales</taxon>
        <taxon>Chlamydomonadales incertae sedis</taxon>
        <taxon>Edaphochlamys</taxon>
    </lineage>
</organism>
<keyword evidence="7" id="KW-1185">Reference proteome</keyword>
<dbReference type="GO" id="GO:0000110">
    <property type="term" value="C:nucleotide-excision repair factor 1 complex"/>
    <property type="evidence" value="ECO:0007669"/>
    <property type="project" value="TreeGrafter"/>
</dbReference>
<dbReference type="SUPFAM" id="SSF46955">
    <property type="entry name" value="Putative DNA-binding domain"/>
    <property type="match status" value="1"/>
</dbReference>
<evidence type="ECO:0000259" key="5">
    <source>
        <dbReference type="Pfam" id="PF05181"/>
    </source>
</evidence>